<dbReference type="InterPro" id="IPR019821">
    <property type="entry name" value="Kinesin_motor_CS"/>
</dbReference>
<dbReference type="InterPro" id="IPR036961">
    <property type="entry name" value="Kinesin_motor_dom_sf"/>
</dbReference>
<sequence>MEYSETKNADSSQCVRVAVNIRPLITSELLVGCTDCISVVPGEPQVQIGSHAFTYDFVYGNMGSPPAAIYDDCVSPLVDALLHGYNATVLAYGQTGSGKTYTMGTNYTGDGSSGGIIPKVMESIFKKVQATKDTEFLIRVSFIEIFKEEVFDLLDPNSVASSKNEGATNLKPAGPARVPIQIRETINGGITLAGVTEAEVRTKEEMASYLTRGSLSRATGSTNMNSQSSRSHAIFTITVEQKKIGQCLNGAINDEIGDDILCAKLHLVDLAGSERAKRTGADGMRFKEGIHINKGLLALGNVISALGDEKKRRDGGHVPYRDSKLTRLLQDSLGGNSKTVMIACVSPADTNAEETLNTLKYANRARNIQNKAVINRDPMEAQLQRMRSQIEQLQAELLFYRGDAGSPYEELQILKTKVSLLEASNAELQRELQDRQVSCKHLTQRALDAQVEKDKLVMKIELARNGKSWDEVDSNSDQDYDLLKTYVSKIQDLEGELFRLKNLSSKGSQLVDCIDSDDDDFRPKGGLFPCINEYSSDYDSKAGDLSDEIADVEKEQEHSSFQEKLDRELKELDRRLEQKEAEMKRFANIDTSVLKQHYEKKVHELELEKRDLQKEIDDLRQNLVNISSTSDDGAQKLKADYLQKLNVLEAQVSELKKKQDAQAQLLRQKQKSDEAAKRLQDEIQRIKSQKVQLQHKIKQESEQFRLWKASREKEVLQLKKEGRRNEYEMHKLLALNQRQKMVLQRKTEEASMATKRLKELLESRKTSSREISGTGIGNGAGIQALMQAIEHELEVTVRVHEVRSEYERQKEERARMAEEVVKLKEETAMLRQTNSSDCPQTMSPGARNSRIFALENMLATSSSTLVSMASHLSEAEERERGFNGKGRWNHVRSLTDAKNLMNYLFNLASSSRCLLRDKEVLCREKDLEIRDLKEKVVSLSSLLRKSEMQKGELIHQVKSQNSALKKFSMASAMDPKDGNLHIGGHKYDLRKQDQRSSFIILEDMDTSESENSDVDATDDDWVANEDSVVTGKRRVRKRNSKSRSHVSVGSYPSNMNDSESLKSDNSVDGTAADSGKTTVSVCCSCSRSSTCKTNKCQCRSSGGLCGASCGCVTSKCANREIDESMQLELGERIDNGLETDETKDRLLASHGAMLLHSALAEKPAETNDDGGSKRKPLSDIGNTLVKPNAPKPNQRKKWRKTTVQLVTNPPASLQPENNSEAPKDADNRANEADIPVIPSGTIRSATSIEAPQEPENRPNEANIPVKLPRAMRSTTSNGGNPFRDRNADKPDEVTVNKEAAGVLASRSPARKNITSDEKENVGL</sequence>
<evidence type="ECO:0000313" key="13">
    <source>
        <dbReference type="EMBL" id="KAF3447245.1"/>
    </source>
</evidence>
<dbReference type="GO" id="GO:0051231">
    <property type="term" value="P:spindle elongation"/>
    <property type="evidence" value="ECO:0007669"/>
    <property type="project" value="TreeGrafter"/>
</dbReference>
<dbReference type="Pfam" id="PF00225">
    <property type="entry name" value="Kinesin"/>
    <property type="match status" value="1"/>
</dbReference>
<organism evidence="13 14">
    <name type="scientific">Rhamnella rubrinervis</name>
    <dbReference type="NCBI Taxonomy" id="2594499"/>
    <lineage>
        <taxon>Eukaryota</taxon>
        <taxon>Viridiplantae</taxon>
        <taxon>Streptophyta</taxon>
        <taxon>Embryophyta</taxon>
        <taxon>Tracheophyta</taxon>
        <taxon>Spermatophyta</taxon>
        <taxon>Magnoliopsida</taxon>
        <taxon>eudicotyledons</taxon>
        <taxon>Gunneridae</taxon>
        <taxon>Pentapetalae</taxon>
        <taxon>rosids</taxon>
        <taxon>fabids</taxon>
        <taxon>Rosales</taxon>
        <taxon>Rhamnaceae</taxon>
        <taxon>rhamnoid group</taxon>
        <taxon>Rhamneae</taxon>
        <taxon>Rhamnella</taxon>
    </lineage>
</organism>
<feature type="coiled-coil region" evidence="10">
    <location>
        <begin position="562"/>
        <end position="703"/>
    </location>
</feature>
<evidence type="ECO:0000256" key="2">
    <source>
        <dbReference type="ARBA" id="ARBA00022701"/>
    </source>
</evidence>
<keyword evidence="5 10" id="KW-0175">Coiled coil</keyword>
<dbReference type="GO" id="GO:0005875">
    <property type="term" value="C:microtubule associated complex"/>
    <property type="evidence" value="ECO:0007669"/>
    <property type="project" value="TreeGrafter"/>
</dbReference>
<feature type="compositionally biased region" description="Basic and acidic residues" evidence="11">
    <location>
        <begin position="1282"/>
        <end position="1295"/>
    </location>
</feature>
<feature type="coiled-coil region" evidence="10">
    <location>
        <begin position="799"/>
        <end position="826"/>
    </location>
</feature>
<dbReference type="SUPFAM" id="SSF52540">
    <property type="entry name" value="P-loop containing nucleoside triphosphate hydrolases"/>
    <property type="match status" value="1"/>
</dbReference>
<dbReference type="GO" id="GO:0003777">
    <property type="term" value="F:microtubule motor activity"/>
    <property type="evidence" value="ECO:0007669"/>
    <property type="project" value="InterPro"/>
</dbReference>
<dbReference type="GO" id="GO:0005524">
    <property type="term" value="F:ATP binding"/>
    <property type="evidence" value="ECO:0007669"/>
    <property type="project" value="UniProtKB-UniRule"/>
</dbReference>
<keyword evidence="3 9" id="KW-0547">Nucleotide-binding</keyword>
<dbReference type="InterPro" id="IPR001752">
    <property type="entry name" value="Kinesin_motor_dom"/>
</dbReference>
<dbReference type="Pfam" id="PF25764">
    <property type="entry name" value="KIF21A_4th"/>
    <property type="match status" value="1"/>
</dbReference>
<evidence type="ECO:0000256" key="1">
    <source>
        <dbReference type="ARBA" id="ARBA00011738"/>
    </source>
</evidence>
<keyword evidence="4 9" id="KW-0067">ATP-binding</keyword>
<evidence type="ECO:0000256" key="5">
    <source>
        <dbReference type="ARBA" id="ARBA00023054"/>
    </source>
</evidence>
<proteinExistence type="inferred from homology"/>
<dbReference type="Proteomes" id="UP000796880">
    <property type="component" value="Unassembled WGS sequence"/>
</dbReference>
<feature type="compositionally biased region" description="Basic and acidic residues" evidence="11">
    <location>
        <begin position="1221"/>
        <end position="1231"/>
    </location>
</feature>
<evidence type="ECO:0000256" key="6">
    <source>
        <dbReference type="ARBA" id="ARBA00023175"/>
    </source>
</evidence>
<feature type="compositionally biased region" description="Polar residues" evidence="11">
    <location>
        <begin position="1201"/>
        <end position="1220"/>
    </location>
</feature>
<dbReference type="InterPro" id="IPR027640">
    <property type="entry name" value="Kinesin-like_fam"/>
</dbReference>
<name>A0A8K0MIV6_9ROSA</name>
<evidence type="ECO:0000256" key="9">
    <source>
        <dbReference type="PROSITE-ProRule" id="PRU00283"/>
    </source>
</evidence>
<comment type="subunit">
    <text evidence="1">Homodimer.</text>
</comment>
<dbReference type="SMART" id="SM00129">
    <property type="entry name" value="KISc"/>
    <property type="match status" value="1"/>
</dbReference>
<dbReference type="SMART" id="SM01114">
    <property type="entry name" value="CXC"/>
    <property type="match status" value="1"/>
</dbReference>
<feature type="compositionally biased region" description="Polar residues" evidence="11">
    <location>
        <begin position="1050"/>
        <end position="1068"/>
    </location>
</feature>
<evidence type="ECO:0000256" key="7">
    <source>
        <dbReference type="ARBA" id="ARBA00023316"/>
    </source>
</evidence>
<dbReference type="GO" id="GO:0007052">
    <property type="term" value="P:mitotic spindle organization"/>
    <property type="evidence" value="ECO:0007669"/>
    <property type="project" value="TreeGrafter"/>
</dbReference>
<evidence type="ECO:0000256" key="11">
    <source>
        <dbReference type="SAM" id="MobiDB-lite"/>
    </source>
</evidence>
<evidence type="ECO:0000256" key="4">
    <source>
        <dbReference type="ARBA" id="ARBA00022840"/>
    </source>
</evidence>
<dbReference type="PRINTS" id="PR00380">
    <property type="entry name" value="KINESINHEAVY"/>
</dbReference>
<dbReference type="OrthoDB" id="3176171at2759"/>
<feature type="coiled-coil region" evidence="10">
    <location>
        <begin position="376"/>
        <end position="445"/>
    </location>
</feature>
<dbReference type="PROSITE" id="PS00411">
    <property type="entry name" value="KINESIN_MOTOR_1"/>
    <property type="match status" value="1"/>
</dbReference>
<dbReference type="InterPro" id="IPR033467">
    <property type="entry name" value="Tesmin/TSO1-like_CXC"/>
</dbReference>
<evidence type="ECO:0000256" key="8">
    <source>
        <dbReference type="ARBA" id="ARBA00061175"/>
    </source>
</evidence>
<feature type="compositionally biased region" description="Basic residues" evidence="11">
    <location>
        <begin position="1032"/>
        <end position="1044"/>
    </location>
</feature>
<dbReference type="GO" id="GO:0071555">
    <property type="term" value="P:cell wall organization"/>
    <property type="evidence" value="ECO:0007669"/>
    <property type="project" value="UniProtKB-KW"/>
</dbReference>
<comment type="similarity">
    <text evidence="8">Belongs to the TRAFAC class myosin-kinesin ATPase superfamily. Kinesin family. KIN-4 subfamily.</text>
</comment>
<feature type="domain" description="Kinesin motor" evidence="12">
    <location>
        <begin position="14"/>
        <end position="368"/>
    </location>
</feature>
<evidence type="ECO:0000256" key="10">
    <source>
        <dbReference type="SAM" id="Coils"/>
    </source>
</evidence>
<evidence type="ECO:0000313" key="14">
    <source>
        <dbReference type="Proteomes" id="UP000796880"/>
    </source>
</evidence>
<dbReference type="EMBL" id="VOIH02000005">
    <property type="protein sequence ID" value="KAF3447245.1"/>
    <property type="molecule type" value="Genomic_DNA"/>
</dbReference>
<feature type="region of interest" description="Disordered" evidence="11">
    <location>
        <begin position="1032"/>
        <end position="1076"/>
    </location>
</feature>
<gene>
    <name evidence="13" type="ORF">FNV43_RR12425</name>
</gene>
<keyword evidence="7" id="KW-0961">Cell wall biogenesis/degradation</keyword>
<reference evidence="13" key="1">
    <citation type="submission" date="2020-03" db="EMBL/GenBank/DDBJ databases">
        <title>A high-quality chromosome-level genome assembly of a woody plant with both climbing and erect habits, Rhamnella rubrinervis.</title>
        <authorList>
            <person name="Lu Z."/>
            <person name="Yang Y."/>
            <person name="Zhu X."/>
            <person name="Sun Y."/>
        </authorList>
    </citation>
    <scope>NUCLEOTIDE SEQUENCE</scope>
    <source>
        <strain evidence="13">BYM</strain>
        <tissue evidence="13">Leaf</tissue>
    </source>
</reference>
<dbReference type="CDD" id="cd01372">
    <property type="entry name" value="KISc_KIF4"/>
    <property type="match status" value="1"/>
</dbReference>
<dbReference type="Gene3D" id="3.40.850.10">
    <property type="entry name" value="Kinesin motor domain"/>
    <property type="match status" value="1"/>
</dbReference>
<dbReference type="PROSITE" id="PS50067">
    <property type="entry name" value="KINESIN_MOTOR_2"/>
    <property type="match status" value="1"/>
</dbReference>
<feature type="region of interest" description="Disordered" evidence="11">
    <location>
        <begin position="1161"/>
        <end position="1323"/>
    </location>
</feature>
<comment type="caution">
    <text evidence="13">The sequence shown here is derived from an EMBL/GenBank/DDBJ whole genome shotgun (WGS) entry which is preliminary data.</text>
</comment>
<dbReference type="GO" id="GO:0007018">
    <property type="term" value="P:microtubule-based movement"/>
    <property type="evidence" value="ECO:0007669"/>
    <property type="project" value="InterPro"/>
</dbReference>
<accession>A0A8K0MIV6</accession>
<keyword evidence="14" id="KW-1185">Reference proteome</keyword>
<dbReference type="PANTHER" id="PTHR47969:SF6">
    <property type="entry name" value="KINESIN-LIKE PROTEIN KIN-4C"/>
    <property type="match status" value="1"/>
</dbReference>
<feature type="compositionally biased region" description="Basic and acidic residues" evidence="11">
    <location>
        <begin position="1313"/>
        <end position="1323"/>
    </location>
</feature>
<dbReference type="PANTHER" id="PTHR47969">
    <property type="entry name" value="CHROMOSOME-ASSOCIATED KINESIN KIF4A-RELATED"/>
    <property type="match status" value="1"/>
</dbReference>
<dbReference type="GO" id="GO:0055028">
    <property type="term" value="C:cortical microtubule"/>
    <property type="evidence" value="ECO:0007669"/>
    <property type="project" value="UniProtKB-ARBA"/>
</dbReference>
<feature type="binding site" evidence="9">
    <location>
        <begin position="93"/>
        <end position="100"/>
    </location>
    <ligand>
        <name>ATP</name>
        <dbReference type="ChEBI" id="CHEBI:30616"/>
    </ligand>
</feature>
<feature type="coiled-coil region" evidence="10">
    <location>
        <begin position="915"/>
        <end position="949"/>
    </location>
</feature>
<dbReference type="FunFam" id="3.40.850.10:FF:000032">
    <property type="entry name" value="kinesin-like protein KIN-4A isoform X1"/>
    <property type="match status" value="1"/>
</dbReference>
<evidence type="ECO:0000256" key="3">
    <source>
        <dbReference type="ARBA" id="ARBA00022741"/>
    </source>
</evidence>
<evidence type="ECO:0000259" key="12">
    <source>
        <dbReference type="PROSITE" id="PS50067"/>
    </source>
</evidence>
<keyword evidence="2" id="KW-0493">Microtubule</keyword>
<dbReference type="InterPro" id="IPR027417">
    <property type="entry name" value="P-loop_NTPase"/>
</dbReference>
<keyword evidence="6 9" id="KW-0505">Motor protein</keyword>
<protein>
    <recommendedName>
        <fullName evidence="12">Kinesin motor domain-containing protein</fullName>
    </recommendedName>
</protein>
<dbReference type="GO" id="GO:0008017">
    <property type="term" value="F:microtubule binding"/>
    <property type="evidence" value="ECO:0007669"/>
    <property type="project" value="InterPro"/>
</dbReference>